<evidence type="ECO:0000256" key="1">
    <source>
        <dbReference type="ARBA" id="ARBA00004906"/>
    </source>
</evidence>
<dbReference type="Pfam" id="PF12796">
    <property type="entry name" value="Ank_2"/>
    <property type="match status" value="2"/>
</dbReference>
<dbReference type="InterPro" id="IPR036770">
    <property type="entry name" value="Ankyrin_rpt-contain_sf"/>
</dbReference>
<feature type="repeat" description="ANK" evidence="4">
    <location>
        <begin position="78"/>
        <end position="110"/>
    </location>
</feature>
<sequence length="457" mass="51081">MDFTEAYSDRCSAVGLAAREGNVEILRELINRGYSVDVPDNRRWLPIHEAAAHNSSECLKLLIDAAPAEDYIHSRTFEGLCPVHLSARHGSVECLRVLLEAGADLNNVTTESAITPLFLGADINCQAKDRATPLLIAAQEGHLDCVKLLLTAGADPNLYCNEDNWQLPIHAAAQMGHAKILELLIPKTDRICDKGKGKVSPVYSALYGGDSECLEMLLKQGFSPDAQECLDFDCRSPMCMIFQKQYYQFIDVLLKYGITLRGINLAHCLCHKKFALFRRFLRLGCSLPLEEELTDFIHYSSTVQKEYKEWLPCLLLAGFNPVNFMCRSCKSCSVFDLGFNFPAFLPSLSHLCRLEIRALLGSERLRSERAIRELPLPACLQDYLLYLDVLRANAIPDLQDSLEQREEGAPSSHSKAEDMEEGHQCSVAAVPVPGLRSCRFCNGNQETREKNCCKCLL</sequence>
<dbReference type="PANTHER" id="PTHR24198:SF184">
    <property type="entry name" value="ANKYRIN REPEAT AND SOCS BOX CONTAINING 3"/>
    <property type="match status" value="1"/>
</dbReference>
<keyword evidence="8" id="KW-1185">Reference proteome</keyword>
<reference evidence="7 8" key="1">
    <citation type="submission" date="2018-07" db="EMBL/GenBank/DDBJ databases">
        <title>A high quality draft genome assembly of the barn swallow (H. rustica rustica).</title>
        <authorList>
            <person name="Formenti G."/>
            <person name="Chiara M."/>
            <person name="Poveda L."/>
            <person name="Francoijs K.-J."/>
            <person name="Bonisoli-Alquati A."/>
            <person name="Canova L."/>
            <person name="Gianfranceschi L."/>
            <person name="Horner D.S."/>
            <person name="Saino N."/>
        </authorList>
    </citation>
    <scope>NUCLEOTIDE SEQUENCE [LARGE SCALE GENOMIC DNA]</scope>
    <source>
        <strain evidence="7">Chelidonia</strain>
        <tissue evidence="7">Blood</tissue>
    </source>
</reference>
<feature type="domain" description="SOCS box" evidence="6">
    <location>
        <begin position="347"/>
        <end position="390"/>
    </location>
</feature>
<dbReference type="CDD" id="cd03722">
    <property type="entry name" value="SOCS_ASB3"/>
    <property type="match status" value="1"/>
</dbReference>
<evidence type="ECO:0000256" key="2">
    <source>
        <dbReference type="ARBA" id="ARBA00022737"/>
    </source>
</evidence>
<dbReference type="InterPro" id="IPR036036">
    <property type="entry name" value="SOCS_box-like_dom_sf"/>
</dbReference>
<dbReference type="GO" id="GO:0016567">
    <property type="term" value="P:protein ubiquitination"/>
    <property type="evidence" value="ECO:0007669"/>
    <property type="project" value="UniProtKB-UniPathway"/>
</dbReference>
<dbReference type="UniPathway" id="UPA00143"/>
<dbReference type="PROSITE" id="PS50088">
    <property type="entry name" value="ANK_REPEAT"/>
    <property type="match status" value="3"/>
</dbReference>
<name>A0A3M0K680_HIRRU</name>
<gene>
    <name evidence="7" type="ORF">DUI87_15503</name>
</gene>
<dbReference type="OrthoDB" id="194358at2759"/>
<dbReference type="Proteomes" id="UP000269221">
    <property type="component" value="Unassembled WGS sequence"/>
</dbReference>
<dbReference type="PROSITE" id="PS50225">
    <property type="entry name" value="SOCS"/>
    <property type="match status" value="1"/>
</dbReference>
<dbReference type="STRING" id="333673.A0A3M0K680"/>
<dbReference type="SMART" id="SM00253">
    <property type="entry name" value="SOCS"/>
    <property type="match status" value="1"/>
</dbReference>
<dbReference type="InterPro" id="IPR001496">
    <property type="entry name" value="SOCS_box"/>
</dbReference>
<dbReference type="InterPro" id="IPR037329">
    <property type="entry name" value="ASB3_SOCS"/>
</dbReference>
<dbReference type="FunFam" id="1.10.750.20:FF:000001">
    <property type="entry name" value="Ankyrin repeat and SOCS box containing 1"/>
    <property type="match status" value="1"/>
</dbReference>
<dbReference type="InterPro" id="IPR002110">
    <property type="entry name" value="Ankyrin_rpt"/>
</dbReference>
<proteinExistence type="predicted"/>
<accession>A0A3M0K680</accession>
<dbReference type="SMART" id="SM00248">
    <property type="entry name" value="ANK"/>
    <property type="match status" value="7"/>
</dbReference>
<feature type="region of interest" description="Disordered" evidence="5">
    <location>
        <begin position="402"/>
        <end position="422"/>
    </location>
</feature>
<dbReference type="PROSITE" id="PS50297">
    <property type="entry name" value="ANK_REP_REGION"/>
    <property type="match status" value="2"/>
</dbReference>
<dbReference type="Gene3D" id="1.25.40.20">
    <property type="entry name" value="Ankyrin repeat-containing domain"/>
    <property type="match status" value="2"/>
</dbReference>
<evidence type="ECO:0000259" key="6">
    <source>
        <dbReference type="PROSITE" id="PS50225"/>
    </source>
</evidence>
<dbReference type="PANTHER" id="PTHR24198">
    <property type="entry name" value="ANKYRIN REPEAT AND PROTEIN KINASE DOMAIN-CONTAINING PROTEIN"/>
    <property type="match status" value="1"/>
</dbReference>
<feature type="repeat" description="ANK" evidence="4">
    <location>
        <begin position="129"/>
        <end position="161"/>
    </location>
</feature>
<dbReference type="EMBL" id="QRBI01000119">
    <property type="protein sequence ID" value="RMC08031.1"/>
    <property type="molecule type" value="Genomic_DNA"/>
</dbReference>
<dbReference type="GO" id="GO:0035556">
    <property type="term" value="P:intracellular signal transduction"/>
    <property type="evidence" value="ECO:0007669"/>
    <property type="project" value="InterPro"/>
</dbReference>
<dbReference type="AlphaFoldDB" id="A0A3M0K680"/>
<dbReference type="GO" id="GO:0005737">
    <property type="term" value="C:cytoplasm"/>
    <property type="evidence" value="ECO:0007669"/>
    <property type="project" value="TreeGrafter"/>
</dbReference>
<evidence type="ECO:0000313" key="8">
    <source>
        <dbReference type="Proteomes" id="UP000269221"/>
    </source>
</evidence>
<dbReference type="Pfam" id="PF07525">
    <property type="entry name" value="SOCS_box"/>
    <property type="match status" value="1"/>
</dbReference>
<keyword evidence="2" id="KW-0677">Repeat</keyword>
<evidence type="ECO:0000256" key="3">
    <source>
        <dbReference type="ARBA" id="ARBA00023043"/>
    </source>
</evidence>
<protein>
    <recommendedName>
        <fullName evidence="6">SOCS box domain-containing protein</fullName>
    </recommendedName>
</protein>
<dbReference type="SUPFAM" id="SSF48403">
    <property type="entry name" value="Ankyrin repeat"/>
    <property type="match status" value="2"/>
</dbReference>
<evidence type="ECO:0000256" key="5">
    <source>
        <dbReference type="SAM" id="MobiDB-lite"/>
    </source>
</evidence>
<comment type="caution">
    <text evidence="7">The sequence shown here is derived from an EMBL/GenBank/DDBJ whole genome shotgun (WGS) entry which is preliminary data.</text>
</comment>
<dbReference type="Gene3D" id="1.10.750.20">
    <property type="entry name" value="SOCS box"/>
    <property type="match status" value="1"/>
</dbReference>
<evidence type="ECO:0000256" key="4">
    <source>
        <dbReference type="PROSITE-ProRule" id="PRU00023"/>
    </source>
</evidence>
<keyword evidence="3 4" id="KW-0040">ANK repeat</keyword>
<comment type="pathway">
    <text evidence="1">Protein modification; protein ubiquitination.</text>
</comment>
<dbReference type="SMART" id="SM00969">
    <property type="entry name" value="SOCS_box"/>
    <property type="match status" value="1"/>
</dbReference>
<organism evidence="7 8">
    <name type="scientific">Hirundo rustica rustica</name>
    <dbReference type="NCBI Taxonomy" id="333673"/>
    <lineage>
        <taxon>Eukaryota</taxon>
        <taxon>Metazoa</taxon>
        <taxon>Chordata</taxon>
        <taxon>Craniata</taxon>
        <taxon>Vertebrata</taxon>
        <taxon>Euteleostomi</taxon>
        <taxon>Archelosauria</taxon>
        <taxon>Archosauria</taxon>
        <taxon>Dinosauria</taxon>
        <taxon>Saurischia</taxon>
        <taxon>Theropoda</taxon>
        <taxon>Coelurosauria</taxon>
        <taxon>Aves</taxon>
        <taxon>Neognathae</taxon>
        <taxon>Neoaves</taxon>
        <taxon>Telluraves</taxon>
        <taxon>Australaves</taxon>
        <taxon>Passeriformes</taxon>
        <taxon>Sylvioidea</taxon>
        <taxon>Hirundinidae</taxon>
        <taxon>Hirundo</taxon>
    </lineage>
</organism>
<dbReference type="SUPFAM" id="SSF158235">
    <property type="entry name" value="SOCS box-like"/>
    <property type="match status" value="1"/>
</dbReference>
<feature type="repeat" description="ANK" evidence="4">
    <location>
        <begin position="9"/>
        <end position="41"/>
    </location>
</feature>
<evidence type="ECO:0000313" key="7">
    <source>
        <dbReference type="EMBL" id="RMC08031.1"/>
    </source>
</evidence>